<dbReference type="PANTHER" id="PTHR11985">
    <property type="entry name" value="GLYCEROL-3-PHOSPHATE DEHYDROGENASE"/>
    <property type="match status" value="1"/>
</dbReference>
<dbReference type="eggNOG" id="COG0578">
    <property type="taxonomic scope" value="Bacteria"/>
</dbReference>
<feature type="domain" description="FAD dependent oxidoreductase" evidence="7">
    <location>
        <begin position="5"/>
        <end position="331"/>
    </location>
</feature>
<dbReference type="InterPro" id="IPR006076">
    <property type="entry name" value="FAD-dep_OxRdtase"/>
</dbReference>
<dbReference type="STRING" id="314278.NB231_08570"/>
<name>A4BSM7_9GAMM</name>
<organism evidence="9 10">
    <name type="scientific">Nitrococcus mobilis Nb-231</name>
    <dbReference type="NCBI Taxonomy" id="314278"/>
    <lineage>
        <taxon>Bacteria</taxon>
        <taxon>Pseudomonadati</taxon>
        <taxon>Pseudomonadota</taxon>
        <taxon>Gammaproteobacteria</taxon>
        <taxon>Chromatiales</taxon>
        <taxon>Ectothiorhodospiraceae</taxon>
        <taxon>Nitrococcus</taxon>
    </lineage>
</organism>
<keyword evidence="4" id="KW-0274">FAD</keyword>
<dbReference type="EMBL" id="AAOF01000010">
    <property type="protein sequence ID" value="EAR21297.1"/>
    <property type="molecule type" value="Genomic_DNA"/>
</dbReference>
<dbReference type="PRINTS" id="PR01001">
    <property type="entry name" value="FADG3PDH"/>
</dbReference>
<reference evidence="9 10" key="1">
    <citation type="submission" date="2006-02" db="EMBL/GenBank/DDBJ databases">
        <authorList>
            <person name="Waterbury J."/>
            <person name="Ferriera S."/>
            <person name="Johnson J."/>
            <person name="Kravitz S."/>
            <person name="Halpern A."/>
            <person name="Remington K."/>
            <person name="Beeson K."/>
            <person name="Tran B."/>
            <person name="Rogers Y.-H."/>
            <person name="Friedman R."/>
            <person name="Venter J.C."/>
        </authorList>
    </citation>
    <scope>NUCLEOTIDE SEQUENCE [LARGE SCALE GENOMIC DNA]</scope>
    <source>
        <strain evidence="9 10">Nb-231</strain>
    </source>
</reference>
<dbReference type="InterPro" id="IPR031656">
    <property type="entry name" value="DAO_C"/>
</dbReference>
<comment type="catalytic activity">
    <reaction evidence="6">
        <text>a quinone + sn-glycerol 3-phosphate = dihydroxyacetone phosphate + a quinol</text>
        <dbReference type="Rhea" id="RHEA:18977"/>
        <dbReference type="ChEBI" id="CHEBI:24646"/>
        <dbReference type="ChEBI" id="CHEBI:57597"/>
        <dbReference type="ChEBI" id="CHEBI:57642"/>
        <dbReference type="ChEBI" id="CHEBI:132124"/>
        <dbReference type="EC" id="1.1.5.3"/>
    </reaction>
</comment>
<dbReference type="InterPro" id="IPR000447">
    <property type="entry name" value="G3P_DH_FAD-dep"/>
</dbReference>
<keyword evidence="3 6" id="KW-0285">Flavoprotein</keyword>
<comment type="similarity">
    <text evidence="2 6">Belongs to the FAD-dependent glycerol-3-phosphate dehydrogenase family.</text>
</comment>
<dbReference type="GO" id="GO:0004368">
    <property type="term" value="F:glycerol-3-phosphate dehydrogenase (quinone) activity"/>
    <property type="evidence" value="ECO:0007669"/>
    <property type="project" value="UniProtKB-EC"/>
</dbReference>
<comment type="caution">
    <text evidence="9">The sequence shown here is derived from an EMBL/GenBank/DDBJ whole genome shotgun (WGS) entry which is preliminary data.</text>
</comment>
<keyword evidence="5 6" id="KW-0560">Oxidoreductase</keyword>
<dbReference type="PANTHER" id="PTHR11985:SF15">
    <property type="entry name" value="GLYCEROL-3-PHOSPHATE DEHYDROGENASE, MITOCHONDRIAL"/>
    <property type="match status" value="1"/>
</dbReference>
<protein>
    <recommendedName>
        <fullName evidence="6">Glycerol-3-phosphate dehydrogenase</fullName>
        <ecNumber evidence="6">1.1.5.3</ecNumber>
    </recommendedName>
</protein>
<dbReference type="Proteomes" id="UP000003374">
    <property type="component" value="Unassembled WGS sequence"/>
</dbReference>
<dbReference type="EC" id="1.1.5.3" evidence="6"/>
<dbReference type="RefSeq" id="WP_005001499.1">
    <property type="nucleotide sequence ID" value="NZ_CH672427.1"/>
</dbReference>
<gene>
    <name evidence="9" type="ORF">NB231_08570</name>
</gene>
<keyword evidence="10" id="KW-1185">Reference proteome</keyword>
<dbReference type="Gene3D" id="6.10.250.1890">
    <property type="match status" value="1"/>
</dbReference>
<dbReference type="Gene3D" id="3.50.50.60">
    <property type="entry name" value="FAD/NAD(P)-binding domain"/>
    <property type="match status" value="1"/>
</dbReference>
<dbReference type="HOGENOM" id="CLU_015740_5_0_6"/>
<dbReference type="Pfam" id="PF01266">
    <property type="entry name" value="DAO"/>
    <property type="match status" value="1"/>
</dbReference>
<evidence type="ECO:0000259" key="7">
    <source>
        <dbReference type="Pfam" id="PF01266"/>
    </source>
</evidence>
<evidence type="ECO:0000256" key="6">
    <source>
        <dbReference type="RuleBase" id="RU361217"/>
    </source>
</evidence>
<dbReference type="PROSITE" id="PS00978">
    <property type="entry name" value="FAD_G3PDH_2"/>
    <property type="match status" value="1"/>
</dbReference>
<dbReference type="Gene3D" id="3.30.9.10">
    <property type="entry name" value="D-Amino Acid Oxidase, subunit A, domain 2"/>
    <property type="match status" value="1"/>
</dbReference>
<evidence type="ECO:0000256" key="5">
    <source>
        <dbReference type="ARBA" id="ARBA00023002"/>
    </source>
</evidence>
<dbReference type="Pfam" id="PF16901">
    <property type="entry name" value="DAO_C"/>
    <property type="match status" value="1"/>
</dbReference>
<dbReference type="Gene3D" id="1.10.8.870">
    <property type="entry name" value="Alpha-glycerophosphate oxidase, cap domain"/>
    <property type="match status" value="1"/>
</dbReference>
<dbReference type="NCBIfam" id="NF009906">
    <property type="entry name" value="PRK13369.1"/>
    <property type="match status" value="1"/>
</dbReference>
<evidence type="ECO:0000256" key="2">
    <source>
        <dbReference type="ARBA" id="ARBA00007330"/>
    </source>
</evidence>
<dbReference type="AlphaFoldDB" id="A4BSM7"/>
<evidence type="ECO:0000256" key="1">
    <source>
        <dbReference type="ARBA" id="ARBA00001974"/>
    </source>
</evidence>
<proteinExistence type="inferred from homology"/>
<dbReference type="SUPFAM" id="SSF54373">
    <property type="entry name" value="FAD-linked reductases, C-terminal domain"/>
    <property type="match status" value="1"/>
</dbReference>
<dbReference type="PROSITE" id="PS00977">
    <property type="entry name" value="FAD_G3PDH_1"/>
    <property type="match status" value="1"/>
</dbReference>
<comment type="cofactor">
    <cofactor evidence="1 6">
        <name>FAD</name>
        <dbReference type="ChEBI" id="CHEBI:57692"/>
    </cofactor>
</comment>
<evidence type="ECO:0000313" key="9">
    <source>
        <dbReference type="EMBL" id="EAR21297.1"/>
    </source>
</evidence>
<accession>A4BSM7</accession>
<evidence type="ECO:0000259" key="8">
    <source>
        <dbReference type="Pfam" id="PF16901"/>
    </source>
</evidence>
<dbReference type="GO" id="GO:0046168">
    <property type="term" value="P:glycerol-3-phosphate catabolic process"/>
    <property type="evidence" value="ECO:0007669"/>
    <property type="project" value="TreeGrafter"/>
</dbReference>
<evidence type="ECO:0000313" key="10">
    <source>
        <dbReference type="Proteomes" id="UP000003374"/>
    </source>
</evidence>
<evidence type="ECO:0000256" key="4">
    <source>
        <dbReference type="ARBA" id="ARBA00022827"/>
    </source>
</evidence>
<feature type="domain" description="Alpha-glycerophosphate oxidase C-terminal" evidence="8">
    <location>
        <begin position="383"/>
        <end position="483"/>
    </location>
</feature>
<dbReference type="InterPro" id="IPR038299">
    <property type="entry name" value="DAO_C_sf"/>
</dbReference>
<evidence type="ECO:0000256" key="3">
    <source>
        <dbReference type="ARBA" id="ARBA00022630"/>
    </source>
</evidence>
<sequence>METYDLLVVGGGINGTGIARDAVGRGLRVLLCEQADLASFTSSASTKLIHGGLRYLQYYEFGLVTKALKEREVLLRNAPHIISPLHFVMPHNASRRPAWMIRAGLMLYDHLGERKLLPPSKGINLRWHAAGRALVPSLVKGFGYWDCRVQDARLVLLNAMDAAQRGATVLPRTRCVTACARGRNWSVLLRGPGNGSERRVVARALVNATGPWVTSFLGEAVQVRPEHTVRLVQGSHIVVPKCFEHDHAYILQNNDGRIVFAIPYEQDFTLIGTTETLYHGDPAAARTTEIEVGYLCRAVNRYFREPIRPADVVWAYSGVRPLYDEREGVEASAASRDYLLEWRTDPAPLLSVFGGKITTYRMLAWEAMRKLSSVFGCDTGDWTRRAPLPGGDIPHADFEGFYRGVVARYRWLPQTLARRLAHSYGTRLHQILNGARGLDGLGEHFGAGLYEAELRYLVDAEWAVTAADVLWRRSKLGLRFNEAQTARVTQWLAAEQTRRPFMAFDGQPVR</sequence>
<dbReference type="SUPFAM" id="SSF51905">
    <property type="entry name" value="FAD/NAD(P)-binding domain"/>
    <property type="match status" value="1"/>
</dbReference>
<dbReference type="NCBIfam" id="NF008899">
    <property type="entry name" value="PRK12266.1"/>
    <property type="match status" value="1"/>
</dbReference>
<dbReference type="GO" id="GO:0009331">
    <property type="term" value="C:glycerol-3-phosphate dehydrogenase (FAD) complex"/>
    <property type="evidence" value="ECO:0007669"/>
    <property type="project" value="UniProtKB-UniRule"/>
</dbReference>
<dbReference type="InterPro" id="IPR036188">
    <property type="entry name" value="FAD/NAD-bd_sf"/>
</dbReference>